<feature type="transmembrane region" description="Helical" evidence="7">
    <location>
        <begin position="180"/>
        <end position="205"/>
    </location>
</feature>
<feature type="transmembrane region" description="Helical" evidence="7">
    <location>
        <begin position="54"/>
        <end position="75"/>
    </location>
</feature>
<feature type="transmembrane region" description="Helical" evidence="7">
    <location>
        <begin position="122"/>
        <end position="142"/>
    </location>
</feature>
<evidence type="ECO:0000256" key="6">
    <source>
        <dbReference type="ARBA" id="ARBA00023136"/>
    </source>
</evidence>
<proteinExistence type="inferred from homology"/>
<organism evidence="9 10">
    <name type="scientific">Alkalibaculum sporogenes</name>
    <dbReference type="NCBI Taxonomy" id="2655001"/>
    <lineage>
        <taxon>Bacteria</taxon>
        <taxon>Bacillati</taxon>
        <taxon>Bacillota</taxon>
        <taxon>Clostridia</taxon>
        <taxon>Eubacteriales</taxon>
        <taxon>Eubacteriaceae</taxon>
        <taxon>Alkalibaculum</taxon>
    </lineage>
</organism>
<feature type="domain" description="EamA" evidence="8">
    <location>
        <begin position="17"/>
        <end position="166"/>
    </location>
</feature>
<evidence type="ECO:0000256" key="1">
    <source>
        <dbReference type="ARBA" id="ARBA00004651"/>
    </source>
</evidence>
<keyword evidence="6 7" id="KW-0472">Membrane</keyword>
<evidence type="ECO:0000313" key="9">
    <source>
        <dbReference type="EMBL" id="MPW25535.1"/>
    </source>
</evidence>
<keyword evidence="4 7" id="KW-0812">Transmembrane</keyword>
<dbReference type="SUPFAM" id="SSF103481">
    <property type="entry name" value="Multidrug resistance efflux transporter EmrE"/>
    <property type="match status" value="2"/>
</dbReference>
<dbReference type="AlphaFoldDB" id="A0A6A7K815"/>
<comment type="subcellular location">
    <subcellularLocation>
        <location evidence="1">Cell membrane</location>
        <topology evidence="1">Multi-pass membrane protein</topology>
    </subcellularLocation>
</comment>
<sequence>MDVKKIVHQKNLRYAKKGLLWAFAAGMLYGVTPTLQTLSLALDPLKTASLVSLLLVPLIMACLQDTSSGIAVLMKNIQAGKSKEYIRILRSKPGKFVVLASFFGGPLAMTTVMASVYLAGPIYPIAISACFPAIGAVLSRIVLKEKISINAWIGIVLCIIGALTISWMPPTGGNYPNFYLGLLMAFITAVAWALENIIATLGMDFVDPELAIGIREFTSGGLTFLILPVLAGIGMKSYGVLFQTLPTMGYVYIALAGLFAGASYFYYYKAANSCGASRSMALNVTYTISAMIIGVVFLGSDITLLLVIGTLTLLIGAMLVAGKPAELLTLRDID</sequence>
<comment type="caution">
    <text evidence="9">The sequence shown here is derived from an EMBL/GenBank/DDBJ whole genome shotgun (WGS) entry which is preliminary data.</text>
</comment>
<dbReference type="GO" id="GO:0005886">
    <property type="term" value="C:plasma membrane"/>
    <property type="evidence" value="ECO:0007669"/>
    <property type="project" value="UniProtKB-SubCell"/>
</dbReference>
<feature type="transmembrane region" description="Helical" evidence="7">
    <location>
        <begin position="304"/>
        <end position="321"/>
    </location>
</feature>
<evidence type="ECO:0000259" key="8">
    <source>
        <dbReference type="Pfam" id="PF00892"/>
    </source>
</evidence>
<feature type="domain" description="EamA" evidence="8">
    <location>
        <begin position="180"/>
        <end position="320"/>
    </location>
</feature>
<feature type="transmembrane region" description="Helical" evidence="7">
    <location>
        <begin position="250"/>
        <end position="268"/>
    </location>
</feature>
<dbReference type="EMBL" id="WHNX01000008">
    <property type="protein sequence ID" value="MPW25535.1"/>
    <property type="molecule type" value="Genomic_DNA"/>
</dbReference>
<dbReference type="Proteomes" id="UP000440004">
    <property type="component" value="Unassembled WGS sequence"/>
</dbReference>
<name>A0A6A7K815_9FIRM</name>
<accession>A0A6A7K815</accession>
<gene>
    <name evidence="9" type="ORF">GC105_07010</name>
</gene>
<dbReference type="InterPro" id="IPR037185">
    <property type="entry name" value="EmrE-like"/>
</dbReference>
<evidence type="ECO:0000256" key="2">
    <source>
        <dbReference type="ARBA" id="ARBA00007362"/>
    </source>
</evidence>
<dbReference type="Pfam" id="PF00892">
    <property type="entry name" value="EamA"/>
    <property type="match status" value="2"/>
</dbReference>
<evidence type="ECO:0000256" key="7">
    <source>
        <dbReference type="SAM" id="Phobius"/>
    </source>
</evidence>
<feature type="transmembrane region" description="Helical" evidence="7">
    <location>
        <begin position="280"/>
        <end position="298"/>
    </location>
</feature>
<keyword evidence="10" id="KW-1185">Reference proteome</keyword>
<feature type="transmembrane region" description="Helical" evidence="7">
    <location>
        <begin position="20"/>
        <end position="42"/>
    </location>
</feature>
<protein>
    <submittedName>
        <fullName evidence="9">EamA family transporter</fullName>
    </submittedName>
</protein>
<reference evidence="9 10" key="1">
    <citation type="submission" date="2019-10" db="EMBL/GenBank/DDBJ databases">
        <title>Alkalibaculum tamaniensis sp.nov., a new alkaliphilic acetogen, isolated on methoxylated aromatics from a mud volcano.</title>
        <authorList>
            <person name="Khomyakova M.A."/>
            <person name="Merkel A.Y."/>
            <person name="Bonch-Osmolovskaya E.A."/>
            <person name="Slobodkin A.I."/>
        </authorList>
    </citation>
    <scope>NUCLEOTIDE SEQUENCE [LARGE SCALE GENOMIC DNA]</scope>
    <source>
        <strain evidence="9 10">M08DMB</strain>
    </source>
</reference>
<evidence type="ECO:0000256" key="4">
    <source>
        <dbReference type="ARBA" id="ARBA00022692"/>
    </source>
</evidence>
<evidence type="ECO:0000256" key="5">
    <source>
        <dbReference type="ARBA" id="ARBA00022989"/>
    </source>
</evidence>
<feature type="transmembrane region" description="Helical" evidence="7">
    <location>
        <begin position="217"/>
        <end position="238"/>
    </location>
</feature>
<dbReference type="RefSeq" id="WP_152803088.1">
    <property type="nucleotide sequence ID" value="NZ_WHNX01000008.1"/>
</dbReference>
<feature type="transmembrane region" description="Helical" evidence="7">
    <location>
        <begin position="149"/>
        <end position="168"/>
    </location>
</feature>
<dbReference type="InterPro" id="IPR050638">
    <property type="entry name" value="AA-Vitamin_Transporters"/>
</dbReference>
<evidence type="ECO:0000256" key="3">
    <source>
        <dbReference type="ARBA" id="ARBA00022475"/>
    </source>
</evidence>
<evidence type="ECO:0000313" key="10">
    <source>
        <dbReference type="Proteomes" id="UP000440004"/>
    </source>
</evidence>
<dbReference type="PANTHER" id="PTHR32322">
    <property type="entry name" value="INNER MEMBRANE TRANSPORTER"/>
    <property type="match status" value="1"/>
</dbReference>
<dbReference type="InterPro" id="IPR000620">
    <property type="entry name" value="EamA_dom"/>
</dbReference>
<keyword evidence="3" id="KW-1003">Cell membrane</keyword>
<keyword evidence="5 7" id="KW-1133">Transmembrane helix</keyword>
<dbReference type="PANTHER" id="PTHR32322:SF18">
    <property type="entry name" value="S-ADENOSYLMETHIONINE_S-ADENOSYLHOMOCYSTEINE TRANSPORTER"/>
    <property type="match status" value="1"/>
</dbReference>
<comment type="similarity">
    <text evidence="2">Belongs to the EamA transporter family.</text>
</comment>
<feature type="transmembrane region" description="Helical" evidence="7">
    <location>
        <begin position="96"/>
        <end position="116"/>
    </location>
</feature>